<comment type="caution">
    <text evidence="2">The sequence shown here is derived from an EMBL/GenBank/DDBJ whole genome shotgun (WGS) entry which is preliminary data.</text>
</comment>
<dbReference type="InterPro" id="IPR011613">
    <property type="entry name" value="GH15-like"/>
</dbReference>
<gene>
    <name evidence="2" type="ORF">S06H3_13419</name>
</gene>
<dbReference type="SUPFAM" id="SSF48208">
    <property type="entry name" value="Six-hairpin glycosidases"/>
    <property type="match status" value="1"/>
</dbReference>
<sequence>DFMPCYRRANGRLVQFDELHRIAECTHGEVDLKVTFQPKPEYATVDPSLDITKYGLVVGGGKNYISLSSSIPFKALGDQATATVKLRRGDKAAFLLRYDSDRPLIGAIDNSLNKLARTKAYWQQQAEGCVFSGPYRDYIVRSYLALHLLVYSPTGAIVAAPTTSLPEEIGGERNWDYRFTWLRDASLTLNAFSSLGHKEEAIGFMKWLLNVCDKCGPKAQILYDIDFEDPVDERTLDHLAGYRESRPVRIGNAAYSQRQLDIFGEVLEAAYNYVKIGGYIGNNDWKLLETFVDAACELWSEPDSGIWEVRGGPFHFVHSKVMCWVAVDRGIKLARSLGRTEKVSYWHKAAEEIRNDIVSKGWNPLKEAFTQHYDTDALDASALLIPLFGFLPVSDKRIESTINHVAEELSWNGLLRRYRTDETDDGLKGSEGAFLWCSFWMVRNLLRLGRVEEATE</sequence>
<proteinExistence type="predicted"/>
<reference evidence="2" key="1">
    <citation type="journal article" date="2014" name="Front. Microbiol.">
        <title>High frequency of phylogenetically diverse reductive dehalogenase-homologous genes in deep subseafloor sedimentary metagenomes.</title>
        <authorList>
            <person name="Kawai M."/>
            <person name="Futagami T."/>
            <person name="Toyoda A."/>
            <person name="Takaki Y."/>
            <person name="Nishi S."/>
            <person name="Hori S."/>
            <person name="Arai W."/>
            <person name="Tsubouchi T."/>
            <person name="Morono Y."/>
            <person name="Uchiyama I."/>
            <person name="Ito T."/>
            <person name="Fujiyama A."/>
            <person name="Inagaki F."/>
            <person name="Takami H."/>
        </authorList>
    </citation>
    <scope>NUCLEOTIDE SEQUENCE</scope>
    <source>
        <strain evidence="2">Expedition CK06-06</strain>
    </source>
</reference>
<dbReference type="InterPro" id="IPR012341">
    <property type="entry name" value="6hp_glycosidase-like_sf"/>
</dbReference>
<dbReference type="Pfam" id="PF00723">
    <property type="entry name" value="Glyco_hydro_15"/>
    <property type="match status" value="1"/>
</dbReference>
<dbReference type="PANTHER" id="PTHR31616">
    <property type="entry name" value="TREHALASE"/>
    <property type="match status" value="1"/>
</dbReference>
<feature type="non-terminal residue" evidence="2">
    <location>
        <position position="456"/>
    </location>
</feature>
<accession>X1L4Y5</accession>
<evidence type="ECO:0000313" key="2">
    <source>
        <dbReference type="EMBL" id="GAI14422.1"/>
    </source>
</evidence>
<dbReference type="Gene3D" id="1.50.10.10">
    <property type="match status" value="1"/>
</dbReference>
<feature type="non-terminal residue" evidence="2">
    <location>
        <position position="1"/>
    </location>
</feature>
<protein>
    <recommendedName>
        <fullName evidence="1">GH15-like domain-containing protein</fullName>
    </recommendedName>
</protein>
<dbReference type="PANTHER" id="PTHR31616:SF10">
    <property type="entry name" value="TREHALASE"/>
    <property type="match status" value="1"/>
</dbReference>
<dbReference type="InterPro" id="IPR008928">
    <property type="entry name" value="6-hairpin_glycosidase_sf"/>
</dbReference>
<dbReference type="AlphaFoldDB" id="X1L4Y5"/>
<organism evidence="2">
    <name type="scientific">marine sediment metagenome</name>
    <dbReference type="NCBI Taxonomy" id="412755"/>
    <lineage>
        <taxon>unclassified sequences</taxon>
        <taxon>metagenomes</taxon>
        <taxon>ecological metagenomes</taxon>
    </lineage>
</organism>
<dbReference type="GO" id="GO:0015927">
    <property type="term" value="F:trehalase activity"/>
    <property type="evidence" value="ECO:0007669"/>
    <property type="project" value="TreeGrafter"/>
</dbReference>
<dbReference type="GO" id="GO:0005993">
    <property type="term" value="P:trehalose catabolic process"/>
    <property type="evidence" value="ECO:0007669"/>
    <property type="project" value="TreeGrafter"/>
</dbReference>
<evidence type="ECO:0000259" key="1">
    <source>
        <dbReference type="Pfam" id="PF00723"/>
    </source>
</evidence>
<feature type="domain" description="GH15-like" evidence="1">
    <location>
        <begin position="133"/>
        <end position="447"/>
    </location>
</feature>
<name>X1L4Y5_9ZZZZ</name>
<dbReference type="EMBL" id="BARV01006552">
    <property type="protein sequence ID" value="GAI14422.1"/>
    <property type="molecule type" value="Genomic_DNA"/>
</dbReference>